<dbReference type="InterPro" id="IPR003848">
    <property type="entry name" value="DUF218"/>
</dbReference>
<dbReference type="Gene3D" id="3.40.50.620">
    <property type="entry name" value="HUPs"/>
    <property type="match status" value="1"/>
</dbReference>
<protein>
    <submittedName>
        <fullName evidence="2">YdcF family protein</fullName>
    </submittedName>
</protein>
<dbReference type="InterPro" id="IPR051599">
    <property type="entry name" value="Cell_Envelope_Assoc"/>
</dbReference>
<dbReference type="CDD" id="cd06259">
    <property type="entry name" value="YdcF-like"/>
    <property type="match status" value="1"/>
</dbReference>
<evidence type="ECO:0000313" key="2">
    <source>
        <dbReference type="EMBL" id="MBK1896408.1"/>
    </source>
</evidence>
<comment type="caution">
    <text evidence="2">The sequence shown here is derived from an EMBL/GenBank/DDBJ whole genome shotgun (WGS) entry which is preliminary data.</text>
</comment>
<dbReference type="EMBL" id="JAENHK010000010">
    <property type="protein sequence ID" value="MBK1896408.1"/>
    <property type="molecule type" value="Genomic_DNA"/>
</dbReference>
<dbReference type="InterPro" id="IPR014729">
    <property type="entry name" value="Rossmann-like_a/b/a_fold"/>
</dbReference>
<organism evidence="2 3">
    <name type="scientific">Chryseobacterium paridis</name>
    <dbReference type="NCBI Taxonomy" id="2800328"/>
    <lineage>
        <taxon>Bacteria</taxon>
        <taxon>Pseudomonadati</taxon>
        <taxon>Bacteroidota</taxon>
        <taxon>Flavobacteriia</taxon>
        <taxon>Flavobacteriales</taxon>
        <taxon>Weeksellaceae</taxon>
        <taxon>Chryseobacterium group</taxon>
        <taxon>Chryseobacterium</taxon>
    </lineage>
</organism>
<name>A0ABS1FVD6_9FLAO</name>
<dbReference type="Proteomes" id="UP000628669">
    <property type="component" value="Unassembled WGS sequence"/>
</dbReference>
<dbReference type="RefSeq" id="WP_200245897.1">
    <property type="nucleotide sequence ID" value="NZ_JAENHK010000010.1"/>
</dbReference>
<accession>A0ABS1FVD6</accession>
<feature type="domain" description="DUF218" evidence="1">
    <location>
        <begin position="4"/>
        <end position="122"/>
    </location>
</feature>
<dbReference type="Pfam" id="PF02698">
    <property type="entry name" value="DUF218"/>
    <property type="match status" value="1"/>
</dbReference>
<sequence>MKSIILILGAPNDLNGNLSTTAIDRLNAAYELYRKDKKISFLCSGGFGEHFNTSDLPHAHYAKQYLIKMGAIENDFLPHLITSNTVDDFRKAIPVLVEVNPEVIYIVTSDFHVARAKMIFNIITQDKDISKKVVFIYAKSSHASGELKRLEEHENKAIKILINNNFTLY</sequence>
<gene>
    <name evidence="2" type="ORF">JHL15_11630</name>
</gene>
<dbReference type="PANTHER" id="PTHR30336:SF20">
    <property type="entry name" value="DUF218 DOMAIN-CONTAINING PROTEIN"/>
    <property type="match status" value="1"/>
</dbReference>
<proteinExistence type="predicted"/>
<keyword evidence="3" id="KW-1185">Reference proteome</keyword>
<reference evidence="3" key="1">
    <citation type="submission" date="2021-01" db="EMBL/GenBank/DDBJ databases">
        <title>Genome public.</title>
        <authorList>
            <person name="Liu C."/>
            <person name="Sun Q."/>
        </authorList>
    </citation>
    <scope>NUCLEOTIDE SEQUENCE [LARGE SCALE GENOMIC DNA]</scope>
    <source>
        <strain evidence="3">YIM B02567</strain>
    </source>
</reference>
<evidence type="ECO:0000313" key="3">
    <source>
        <dbReference type="Proteomes" id="UP000628669"/>
    </source>
</evidence>
<evidence type="ECO:0000259" key="1">
    <source>
        <dbReference type="Pfam" id="PF02698"/>
    </source>
</evidence>
<dbReference type="PANTHER" id="PTHR30336">
    <property type="entry name" value="INNER MEMBRANE PROTEIN, PROBABLE PERMEASE"/>
    <property type="match status" value="1"/>
</dbReference>